<dbReference type="AlphaFoldDB" id="A0AA88VKI5"/>
<evidence type="ECO:0000313" key="3">
    <source>
        <dbReference type="EMBL" id="KAK3009862.1"/>
    </source>
</evidence>
<keyword evidence="1" id="KW-1133">Transmembrane helix</keyword>
<keyword evidence="4" id="KW-1185">Reference proteome</keyword>
<dbReference type="InterPro" id="IPR014002">
    <property type="entry name" value="Agenet_dom_plant"/>
</dbReference>
<keyword evidence="1" id="KW-0812">Transmembrane</keyword>
<feature type="transmembrane region" description="Helical" evidence="1">
    <location>
        <begin position="27"/>
        <end position="45"/>
    </location>
</feature>
<evidence type="ECO:0000259" key="2">
    <source>
        <dbReference type="SMART" id="SM00743"/>
    </source>
</evidence>
<evidence type="ECO:0000256" key="1">
    <source>
        <dbReference type="SAM" id="Phobius"/>
    </source>
</evidence>
<feature type="non-terminal residue" evidence="3">
    <location>
        <position position="409"/>
    </location>
</feature>
<dbReference type="InterPro" id="IPR008395">
    <property type="entry name" value="Agenet-like_dom"/>
</dbReference>
<gene>
    <name evidence="3" type="ORF">RJ639_011876</name>
</gene>
<dbReference type="SMART" id="SM00743">
    <property type="entry name" value="Agenet"/>
    <property type="match status" value="1"/>
</dbReference>
<feature type="domain" description="Agenet" evidence="2">
    <location>
        <begin position="155"/>
        <end position="215"/>
    </location>
</feature>
<organism evidence="3 4">
    <name type="scientific">Escallonia herrerae</name>
    <dbReference type="NCBI Taxonomy" id="1293975"/>
    <lineage>
        <taxon>Eukaryota</taxon>
        <taxon>Viridiplantae</taxon>
        <taxon>Streptophyta</taxon>
        <taxon>Embryophyta</taxon>
        <taxon>Tracheophyta</taxon>
        <taxon>Spermatophyta</taxon>
        <taxon>Magnoliopsida</taxon>
        <taxon>eudicotyledons</taxon>
        <taxon>Gunneridae</taxon>
        <taxon>Pentapetalae</taxon>
        <taxon>asterids</taxon>
        <taxon>campanulids</taxon>
        <taxon>Escalloniales</taxon>
        <taxon>Escalloniaceae</taxon>
        <taxon>Escallonia</taxon>
    </lineage>
</organism>
<reference evidence="3" key="1">
    <citation type="submission" date="2022-12" db="EMBL/GenBank/DDBJ databases">
        <title>Draft genome assemblies for two species of Escallonia (Escalloniales).</title>
        <authorList>
            <person name="Chanderbali A."/>
            <person name="Dervinis C."/>
            <person name="Anghel I."/>
            <person name="Soltis D."/>
            <person name="Soltis P."/>
            <person name="Zapata F."/>
        </authorList>
    </citation>
    <scope>NUCLEOTIDE SEQUENCE</scope>
    <source>
        <strain evidence="3">UCBG64.0493</strain>
        <tissue evidence="3">Leaf</tissue>
    </source>
</reference>
<keyword evidence="1" id="KW-0472">Membrane</keyword>
<dbReference type="CDD" id="cd20403">
    <property type="entry name" value="Tudor_Agenet_FMRP-like_rpt2"/>
    <property type="match status" value="1"/>
</dbReference>
<dbReference type="EMBL" id="JAVXUP010001602">
    <property type="protein sequence ID" value="KAK3009862.1"/>
    <property type="molecule type" value="Genomic_DNA"/>
</dbReference>
<evidence type="ECO:0000313" key="4">
    <source>
        <dbReference type="Proteomes" id="UP001188597"/>
    </source>
</evidence>
<sequence>MAQSPPLRSKVSRFYAYPLMLFVKSPWKFLMMLFSYMGQILLFTIMENYDLLPFKAGQVAESRSFQIGYRSAWFRCKIQQISWRKGHLGYTLEFFDFPDEKVKWTKLYQVPTIYGGRSKRTKRQLMVRPQYPPINHESQDFDVSAISEVTVMVDSVWKVGDLVDWWSDGCYWSARVTQILGNDKVQIEFPPPPLGEGSSYEASCKDLRPSLDWCPESGWMLPIPKVSSYALLFTYSTIPLYMFIPIPAAGHPSIKLRAVDEGIKDIRAMSGWPLYASSSNFSANSLPEPNESRNCETMEKPKGLLNASIFKDVKHIVDTKADLDTGDSFDGKTSWSDSVSSTQVRDASIETRGLATAEDLYDSSGSLKKLRTAESISLNPICSDTLESAIVDLEELANKRKMIGMGMSL</sequence>
<dbReference type="PANTHER" id="PTHR36805">
    <property type="entry name" value="AGENET DOMAIN-CONTAINING PROTEIN"/>
    <property type="match status" value="1"/>
</dbReference>
<proteinExistence type="predicted"/>
<name>A0AA88VKI5_9ASTE</name>
<accession>A0AA88VKI5</accession>
<dbReference type="Pfam" id="PF05641">
    <property type="entry name" value="Agenet"/>
    <property type="match status" value="1"/>
</dbReference>
<protein>
    <recommendedName>
        <fullName evidence="2">Agenet domain-containing protein</fullName>
    </recommendedName>
</protein>
<comment type="caution">
    <text evidence="3">The sequence shown here is derived from an EMBL/GenBank/DDBJ whole genome shotgun (WGS) entry which is preliminary data.</text>
</comment>
<dbReference type="PANTHER" id="PTHR36805:SF7">
    <property type="entry name" value="AGENET DOMAIN-CONTAINING PROTEIN"/>
    <property type="match status" value="1"/>
</dbReference>
<dbReference type="Proteomes" id="UP001188597">
    <property type="component" value="Unassembled WGS sequence"/>
</dbReference>